<dbReference type="Proteomes" id="UP000706124">
    <property type="component" value="Unassembled WGS sequence"/>
</dbReference>
<keyword evidence="1" id="KW-0812">Transmembrane</keyword>
<evidence type="ECO:0000313" key="2">
    <source>
        <dbReference type="EMBL" id="KAG5947564.1"/>
    </source>
</evidence>
<sequence length="149" mass="15989">MASVPSSGSEGSAVTGGTIVEKLQEWGSNPLPPALMATLITALHARPMKPFALAFFVPPLLFSSYVNLLGFPTASAGITAAWSGAYALLAFRRRQSLRNKFSVRGLVRGSTIGMGSANALAGGWVYYSGDLRKDNEERLRRNRWGAVEE</sequence>
<keyword evidence="1" id="KW-0472">Membrane</keyword>
<reference evidence="2 3" key="1">
    <citation type="journal article" date="2020" name="bioRxiv">
        <title>Whole genome comparisons of ergot fungi reveals the divergence and evolution of species within the genus Claviceps are the result of varying mechanisms driving genome evolution and host range expansion.</title>
        <authorList>
            <person name="Wyka S.A."/>
            <person name="Mondo S.J."/>
            <person name="Liu M."/>
            <person name="Dettman J."/>
            <person name="Nalam V."/>
            <person name="Broders K.D."/>
        </authorList>
    </citation>
    <scope>NUCLEOTIDE SEQUENCE [LARGE SCALE GENOMIC DNA]</scope>
    <source>
        <strain evidence="2 3">CCC 1485</strain>
    </source>
</reference>
<protein>
    <submittedName>
        <fullName evidence="2">Uncharacterized protein</fullName>
    </submittedName>
</protein>
<dbReference type="EMBL" id="SRPO01000024">
    <property type="protein sequence ID" value="KAG5947564.1"/>
    <property type="molecule type" value="Genomic_DNA"/>
</dbReference>
<feature type="transmembrane region" description="Helical" evidence="1">
    <location>
        <begin position="74"/>
        <end position="91"/>
    </location>
</feature>
<keyword evidence="3" id="KW-1185">Reference proteome</keyword>
<gene>
    <name evidence="2" type="ORF">E4U60_002910</name>
</gene>
<name>A0A9P7MHR2_9HYPO</name>
<evidence type="ECO:0000256" key="1">
    <source>
        <dbReference type="SAM" id="Phobius"/>
    </source>
</evidence>
<dbReference type="AlphaFoldDB" id="A0A9P7MHR2"/>
<evidence type="ECO:0000313" key="3">
    <source>
        <dbReference type="Proteomes" id="UP000706124"/>
    </source>
</evidence>
<organism evidence="2 3">
    <name type="scientific">Claviceps pazoutovae</name>
    <dbReference type="NCBI Taxonomy" id="1649127"/>
    <lineage>
        <taxon>Eukaryota</taxon>
        <taxon>Fungi</taxon>
        <taxon>Dikarya</taxon>
        <taxon>Ascomycota</taxon>
        <taxon>Pezizomycotina</taxon>
        <taxon>Sordariomycetes</taxon>
        <taxon>Hypocreomycetidae</taxon>
        <taxon>Hypocreales</taxon>
        <taxon>Clavicipitaceae</taxon>
        <taxon>Claviceps</taxon>
    </lineage>
</organism>
<dbReference type="OrthoDB" id="4868994at2759"/>
<proteinExistence type="predicted"/>
<keyword evidence="1" id="KW-1133">Transmembrane helix</keyword>
<accession>A0A9P7MHR2</accession>
<comment type="caution">
    <text evidence="2">The sequence shown here is derived from an EMBL/GenBank/DDBJ whole genome shotgun (WGS) entry which is preliminary data.</text>
</comment>